<evidence type="ECO:0000256" key="1">
    <source>
        <dbReference type="SAM" id="SignalP"/>
    </source>
</evidence>
<organism evidence="3 4">
    <name type="scientific">Desulforamulus ruminis (strain ATCC 23193 / DSM 2154 / NCIMB 8452 / DL)</name>
    <name type="common">Desulfotomaculum ruminis</name>
    <dbReference type="NCBI Taxonomy" id="696281"/>
    <lineage>
        <taxon>Bacteria</taxon>
        <taxon>Bacillati</taxon>
        <taxon>Bacillota</taxon>
        <taxon>Clostridia</taxon>
        <taxon>Eubacteriales</taxon>
        <taxon>Peptococcaceae</taxon>
        <taxon>Desulforamulus</taxon>
    </lineage>
</organism>
<dbReference type="Pfam" id="PF07833">
    <property type="entry name" value="Cu_amine_oxidN1"/>
    <property type="match status" value="1"/>
</dbReference>
<dbReference type="InterPro" id="IPR001223">
    <property type="entry name" value="Glyco_hydro18_cat"/>
</dbReference>
<dbReference type="PROSITE" id="PS51910">
    <property type="entry name" value="GH18_2"/>
    <property type="match status" value="1"/>
</dbReference>
<dbReference type="HOGENOM" id="CLU_047970_0_0_9"/>
<keyword evidence="4" id="KW-1185">Reference proteome</keyword>
<dbReference type="Gene3D" id="3.30.457.10">
    <property type="entry name" value="Copper amine oxidase-like, N-terminal domain"/>
    <property type="match status" value="1"/>
</dbReference>
<accession>F6DVH6</accession>
<evidence type="ECO:0000259" key="2">
    <source>
        <dbReference type="PROSITE" id="PS51910"/>
    </source>
</evidence>
<name>F6DVH6_DESRL</name>
<evidence type="ECO:0000313" key="3">
    <source>
        <dbReference type="EMBL" id="AEG61436.1"/>
    </source>
</evidence>
<protein>
    <submittedName>
        <fullName evidence="3">Copper amine oxidase-like domain-containing protein</fullName>
    </submittedName>
</protein>
<reference evidence="3 4" key="2">
    <citation type="journal article" date="2012" name="Stand. Genomic Sci.">
        <title>Complete genome sequence of the sulfate-reducing firmicute Desulfotomaculum ruminis type strain (DL(T)).</title>
        <authorList>
            <person name="Spring S."/>
            <person name="Visser M."/>
            <person name="Lu M."/>
            <person name="Copeland A."/>
            <person name="Lapidus A."/>
            <person name="Lucas S."/>
            <person name="Cheng J.F."/>
            <person name="Han C."/>
            <person name="Tapia R."/>
            <person name="Goodwin L.A."/>
            <person name="Pitluck S."/>
            <person name="Ivanova N."/>
            <person name="Land M."/>
            <person name="Hauser L."/>
            <person name="Larimer F."/>
            <person name="Rohde M."/>
            <person name="Goker M."/>
            <person name="Detter J.C."/>
            <person name="Kyrpides N.C."/>
            <person name="Woyke T."/>
            <person name="Schaap P.J."/>
            <person name="Plugge C.M."/>
            <person name="Muyzer G."/>
            <person name="Kuever J."/>
            <person name="Pereira I.A."/>
            <person name="Parshina S.N."/>
            <person name="Bernier-Latmani R."/>
            <person name="Stams A.J."/>
            <person name="Klenk H.P."/>
        </authorList>
    </citation>
    <scope>NUCLEOTIDE SEQUENCE [LARGE SCALE GENOMIC DNA]</scope>
    <source>
        <strain evidence="4">ATCC 23193 / DSM 2154 / NCIB 8452 / DL</strain>
    </source>
</reference>
<dbReference type="Gene3D" id="3.20.20.80">
    <property type="entry name" value="Glycosidases"/>
    <property type="match status" value="1"/>
</dbReference>
<dbReference type="GO" id="GO:0005975">
    <property type="term" value="P:carbohydrate metabolic process"/>
    <property type="evidence" value="ECO:0007669"/>
    <property type="project" value="InterPro"/>
</dbReference>
<dbReference type="SUPFAM" id="SSF51445">
    <property type="entry name" value="(Trans)glycosidases"/>
    <property type="match status" value="1"/>
</dbReference>
<feature type="chain" id="PRO_5039690063" evidence="1">
    <location>
        <begin position="24"/>
        <end position="417"/>
    </location>
</feature>
<dbReference type="eggNOG" id="COG3858">
    <property type="taxonomic scope" value="Bacteria"/>
</dbReference>
<dbReference type="Pfam" id="PF00704">
    <property type="entry name" value="Glyco_hydro_18"/>
    <property type="match status" value="1"/>
</dbReference>
<dbReference type="InterPro" id="IPR036582">
    <property type="entry name" value="Mao_N_sf"/>
</dbReference>
<reference evidence="4" key="1">
    <citation type="submission" date="2011-05" db="EMBL/GenBank/DDBJ databases">
        <title>Complete sequence of Desulfotomaculum ruminis DSM 2154.</title>
        <authorList>
            <person name="Lucas S."/>
            <person name="Copeland A."/>
            <person name="Lapidus A."/>
            <person name="Cheng J.-F."/>
            <person name="Goodwin L."/>
            <person name="Pitluck S."/>
            <person name="Lu M."/>
            <person name="Detter J.C."/>
            <person name="Han C."/>
            <person name="Tapia R."/>
            <person name="Land M."/>
            <person name="Hauser L."/>
            <person name="Kyrpides N."/>
            <person name="Ivanova N."/>
            <person name="Mikhailova N."/>
            <person name="Pagani I."/>
            <person name="Stams A.J.M."/>
            <person name="Plugge C.M."/>
            <person name="Muyzer G."/>
            <person name="Kuever J."/>
            <person name="Parshina S.N."/>
            <person name="Ivanova A.E."/>
            <person name="Nazina T.N."/>
            <person name="Brambilla E."/>
            <person name="Spring S."/>
            <person name="Klenk H.-P."/>
            <person name="Woyke T."/>
        </authorList>
    </citation>
    <scope>NUCLEOTIDE SEQUENCE [LARGE SCALE GENOMIC DNA]</scope>
    <source>
        <strain evidence="4">ATCC 23193 / DSM 2154 / NCIB 8452 / DL</strain>
    </source>
</reference>
<dbReference type="InterPro" id="IPR012854">
    <property type="entry name" value="Cu_amine_oxidase-like_N"/>
</dbReference>
<proteinExistence type="predicted"/>
<evidence type="ECO:0000313" key="4">
    <source>
        <dbReference type="Proteomes" id="UP000009234"/>
    </source>
</evidence>
<dbReference type="EMBL" id="CP002780">
    <property type="protein sequence ID" value="AEG61436.1"/>
    <property type="molecule type" value="Genomic_DNA"/>
</dbReference>
<dbReference type="RefSeq" id="WP_013843182.1">
    <property type="nucleotide sequence ID" value="NC_015589.1"/>
</dbReference>
<dbReference type="Proteomes" id="UP000009234">
    <property type="component" value="Chromosome"/>
</dbReference>
<dbReference type="InterPro" id="IPR017853">
    <property type="entry name" value="GH"/>
</dbReference>
<dbReference type="KEGG" id="dru:Desru_3230"/>
<dbReference type="PANTHER" id="PTHR46066">
    <property type="entry name" value="CHITINASE DOMAIN-CONTAINING PROTEIN 1 FAMILY MEMBER"/>
    <property type="match status" value="1"/>
</dbReference>
<gene>
    <name evidence="3" type="ordered locus">Desru_3230</name>
</gene>
<dbReference type="OrthoDB" id="9769314at2"/>
<dbReference type="STRING" id="696281.Desru_3230"/>
<feature type="signal peptide" evidence="1">
    <location>
        <begin position="1"/>
        <end position="23"/>
    </location>
</feature>
<dbReference type="AlphaFoldDB" id="F6DVH6"/>
<keyword evidence="1" id="KW-0732">Signal</keyword>
<feature type="domain" description="GH18" evidence="2">
    <location>
        <begin position="156"/>
        <end position="413"/>
    </location>
</feature>
<sequence>MKHLLRLILVSFLGLAFLFPAHAQAEKNITVFMDGLAVPFDVNPTVMNGRTLVPFRALAENLNVAVTWDANTRTIAATDSQTSISLQIGTPIALRNGSTVSLDMSPLIINGRTLVPLRFFSEAFGCQVVWDETAHSIKITSPPRTMTTVGFYALGDQETSSWTNLFGQTFPESAKGNTDVIKSLALGWYSLDQEGNLLTTSRTGWQRPDDYQKVLEAAGKYQLKTEMVIHLTDGDNTITNLLSDEGAMQQAIEMITEEAGIYQGVNLDFEGLGWQDSAEELIHTRESFSYFANQLVDRLHAKNLKLTLTLHAPNSAYQGYDYQKLGQIADKIIVMAYDYGSKPEPASRVIEAVEAAVQAVPAEKLLLGISVPNETPDSIITKVGIAKRYGLNGIALWRLGLVSNEMWNSLRATVQAI</sequence>
<dbReference type="PANTHER" id="PTHR46066:SF2">
    <property type="entry name" value="CHITINASE DOMAIN-CONTAINING PROTEIN 1"/>
    <property type="match status" value="1"/>
</dbReference>
<dbReference type="SUPFAM" id="SSF55383">
    <property type="entry name" value="Copper amine oxidase, domain N"/>
    <property type="match status" value="1"/>
</dbReference>